<comment type="similarity">
    <text evidence="1">Belongs to the bacterial solute-binding protein 5 family.</text>
</comment>
<sequence length="523" mass="56685">MRRISPYPKFVSALCSSALVLFVAACGANTADSEPGREEGSPVAGGSMTIMQPAEPPSMDPASMSNVFAFHAALGNALYGTLMINDTDTFEIEYKMATDFSTSDGGITYNLALRPDLMFTDGTPLDAAAVKFNWDRLRDPSLGSTSTRQAVQVADTEVVDATNLKVTMVARNPHFAESLVAGALNWIASPTALQQGREAFDENPVGAGPFTLVDWTRQSAIELEKNPGYWDAPKPYLDHLTIKGVHDTNQRINAMITGAADLSLESTMANINKAREAGLQTEVVPTGGGQMIGMNERRAPFDDVRARRAVRLALDLDALNTVVYNGEGEVPETFFPEQSPFFSDVAFQESDPDEAQRLFDELAAEGTPVRFSFASFPTTDSRILAEGVQAQLSAYDNVEVGVDMLDAATATTRLTTGDFDMIITATIVQDPDFALWTALHSQSTGNFTGTNDPELDAALDTGRISEAFDDRKAAYDTVQERLIEVVPGIWYVRAIPSVMYSNDVHGVELYTLGSPLPEELWIA</sequence>
<keyword evidence="2" id="KW-0813">Transport</keyword>
<organism evidence="7 8">
    <name type="scientific">Rhodococcus artemisiae</name>
    <dbReference type="NCBI Taxonomy" id="714159"/>
    <lineage>
        <taxon>Bacteria</taxon>
        <taxon>Bacillati</taxon>
        <taxon>Actinomycetota</taxon>
        <taxon>Actinomycetes</taxon>
        <taxon>Mycobacteriales</taxon>
        <taxon>Nocardiaceae</taxon>
        <taxon>Rhodococcus</taxon>
    </lineage>
</organism>
<evidence type="ECO:0000256" key="3">
    <source>
        <dbReference type="ARBA" id="ARBA00022729"/>
    </source>
</evidence>
<evidence type="ECO:0000256" key="1">
    <source>
        <dbReference type="ARBA" id="ARBA00005695"/>
    </source>
</evidence>
<keyword evidence="3 5" id="KW-0732">Signal</keyword>
<keyword evidence="8" id="KW-1185">Reference proteome</keyword>
<evidence type="ECO:0000313" key="7">
    <source>
        <dbReference type="EMBL" id="MEE2061492.1"/>
    </source>
</evidence>
<evidence type="ECO:0000259" key="6">
    <source>
        <dbReference type="Pfam" id="PF00496"/>
    </source>
</evidence>
<dbReference type="Proteomes" id="UP001336020">
    <property type="component" value="Unassembled WGS sequence"/>
</dbReference>
<dbReference type="PROSITE" id="PS51257">
    <property type="entry name" value="PROKAR_LIPOPROTEIN"/>
    <property type="match status" value="1"/>
</dbReference>
<dbReference type="Gene3D" id="3.40.190.10">
    <property type="entry name" value="Periplasmic binding protein-like II"/>
    <property type="match status" value="1"/>
</dbReference>
<dbReference type="Pfam" id="PF00496">
    <property type="entry name" value="SBP_bac_5"/>
    <property type="match status" value="1"/>
</dbReference>
<protein>
    <submittedName>
        <fullName evidence="7">ABC transporter substrate-binding protein</fullName>
    </submittedName>
</protein>
<feature type="chain" id="PRO_5045805540" evidence="5">
    <location>
        <begin position="31"/>
        <end position="523"/>
    </location>
</feature>
<dbReference type="RefSeq" id="WP_330136649.1">
    <property type="nucleotide sequence ID" value="NZ_JAUTXY010000018.1"/>
</dbReference>
<name>A0ABU7LJR0_9NOCA</name>
<proteinExistence type="inferred from homology"/>
<evidence type="ECO:0000256" key="4">
    <source>
        <dbReference type="SAM" id="MobiDB-lite"/>
    </source>
</evidence>
<feature type="signal peptide" evidence="5">
    <location>
        <begin position="1"/>
        <end position="30"/>
    </location>
</feature>
<gene>
    <name evidence="7" type="ORF">Q7514_28600</name>
</gene>
<evidence type="ECO:0000313" key="8">
    <source>
        <dbReference type="Proteomes" id="UP001336020"/>
    </source>
</evidence>
<dbReference type="Gene3D" id="3.10.105.10">
    <property type="entry name" value="Dipeptide-binding Protein, Domain 3"/>
    <property type="match status" value="1"/>
</dbReference>
<dbReference type="InterPro" id="IPR030678">
    <property type="entry name" value="Peptide/Ni-bd"/>
</dbReference>
<accession>A0ABU7LJR0</accession>
<reference evidence="7 8" key="1">
    <citation type="submission" date="2023-07" db="EMBL/GenBank/DDBJ databases">
        <authorList>
            <person name="Girao M."/>
            <person name="Carvalho M.F."/>
        </authorList>
    </citation>
    <scope>NUCLEOTIDE SEQUENCE [LARGE SCALE GENOMIC DNA]</scope>
    <source>
        <strain evidence="7 8">YIM65754</strain>
    </source>
</reference>
<dbReference type="InterPro" id="IPR000914">
    <property type="entry name" value="SBP_5_dom"/>
</dbReference>
<dbReference type="CDD" id="cd00995">
    <property type="entry name" value="PBP2_NikA_DppA_OppA_like"/>
    <property type="match status" value="1"/>
</dbReference>
<dbReference type="SUPFAM" id="SSF53850">
    <property type="entry name" value="Periplasmic binding protein-like II"/>
    <property type="match status" value="1"/>
</dbReference>
<evidence type="ECO:0000256" key="5">
    <source>
        <dbReference type="SAM" id="SignalP"/>
    </source>
</evidence>
<evidence type="ECO:0000256" key="2">
    <source>
        <dbReference type="ARBA" id="ARBA00022448"/>
    </source>
</evidence>
<dbReference type="EMBL" id="JAUTXY010000018">
    <property type="protein sequence ID" value="MEE2061492.1"/>
    <property type="molecule type" value="Genomic_DNA"/>
</dbReference>
<dbReference type="InterPro" id="IPR039424">
    <property type="entry name" value="SBP_5"/>
</dbReference>
<dbReference type="PIRSF" id="PIRSF002741">
    <property type="entry name" value="MppA"/>
    <property type="match status" value="1"/>
</dbReference>
<dbReference type="PANTHER" id="PTHR30290:SF9">
    <property type="entry name" value="OLIGOPEPTIDE-BINDING PROTEIN APPA"/>
    <property type="match status" value="1"/>
</dbReference>
<comment type="caution">
    <text evidence="7">The sequence shown here is derived from an EMBL/GenBank/DDBJ whole genome shotgun (WGS) entry which is preliminary data.</text>
</comment>
<dbReference type="PANTHER" id="PTHR30290">
    <property type="entry name" value="PERIPLASMIC BINDING COMPONENT OF ABC TRANSPORTER"/>
    <property type="match status" value="1"/>
</dbReference>
<feature type="region of interest" description="Disordered" evidence="4">
    <location>
        <begin position="30"/>
        <end position="58"/>
    </location>
</feature>
<feature type="domain" description="Solute-binding protein family 5" evidence="6">
    <location>
        <begin position="92"/>
        <end position="445"/>
    </location>
</feature>